<dbReference type="Proteomes" id="UP000030661">
    <property type="component" value="Unassembled WGS sequence"/>
</dbReference>
<protein>
    <submittedName>
        <fullName evidence="2">Uncharacterized protein</fullName>
    </submittedName>
</protein>
<name>A0A081BUS1_VECG1</name>
<keyword evidence="1" id="KW-0175">Coiled coil</keyword>
<gene>
    <name evidence="2" type="ORF">U27_03038</name>
</gene>
<proteinExistence type="predicted"/>
<evidence type="ECO:0000313" key="3">
    <source>
        <dbReference type="Proteomes" id="UP000030661"/>
    </source>
</evidence>
<dbReference type="EMBL" id="DF820464">
    <property type="protein sequence ID" value="GAK56076.1"/>
    <property type="molecule type" value="Genomic_DNA"/>
</dbReference>
<sequence>MSRDAVYLPEIPATATEEYLEKLTEKILMQLEKATNRNVRLRLNALLQEAQRRKKKLLEEKTPTTSKGAPLTEKQYTLKMFDTAKLSEEEQQQIKERLRYVLEDIQKQRPESQQISFVLATHGKEELAEISPQALLNTVELTEQEYQIVKERMKGMLAEVNEQRQEQLLNMEMGEEEEEEILLEEEIIPGEESLQADLLLEGEIVSEEDMDAEDVILLEDEVFQDEESLKDVSDEHEEIGIDEQEDEFEEPFSFETICRKVKVGEPLILFSKTALTEREQAMLVAFEGYIKQTKGLKRQQVFDIQHLTARSIRDLDQLFKTYHLQGYLSAELHNIYNRLLNLRSRISTLLS</sequence>
<evidence type="ECO:0000313" key="2">
    <source>
        <dbReference type="EMBL" id="GAK56076.1"/>
    </source>
</evidence>
<feature type="coiled-coil region" evidence="1">
    <location>
        <begin position="139"/>
        <end position="177"/>
    </location>
</feature>
<accession>A0A081BUS1</accession>
<keyword evidence="3" id="KW-1185">Reference proteome</keyword>
<organism evidence="2">
    <name type="scientific">Vecturithrix granuli</name>
    <dbReference type="NCBI Taxonomy" id="1499967"/>
    <lineage>
        <taxon>Bacteria</taxon>
        <taxon>Candidatus Moduliflexota</taxon>
        <taxon>Candidatus Vecturitrichia</taxon>
        <taxon>Candidatus Vecturitrichales</taxon>
        <taxon>Candidatus Vecturitrichaceae</taxon>
        <taxon>Candidatus Vecturithrix</taxon>
    </lineage>
</organism>
<dbReference type="HOGENOM" id="CLU_789071_0_0_0"/>
<evidence type="ECO:0000256" key="1">
    <source>
        <dbReference type="SAM" id="Coils"/>
    </source>
</evidence>
<reference evidence="2" key="1">
    <citation type="journal article" date="2015" name="PeerJ">
        <title>First genomic representation of candidate bacterial phylum KSB3 points to enhanced environmental sensing as a trigger of wastewater bulking.</title>
        <authorList>
            <person name="Sekiguchi Y."/>
            <person name="Ohashi A."/>
            <person name="Parks D.H."/>
            <person name="Yamauchi T."/>
            <person name="Tyson G.W."/>
            <person name="Hugenholtz P."/>
        </authorList>
    </citation>
    <scope>NUCLEOTIDE SEQUENCE [LARGE SCALE GENOMIC DNA]</scope>
</reference>
<dbReference type="AlphaFoldDB" id="A0A081BUS1"/>